<keyword evidence="3" id="KW-0472">Membrane</keyword>
<dbReference type="PANTHER" id="PTHR30413:SF8">
    <property type="entry name" value="TRANSPORT PERMEASE PROTEIN"/>
    <property type="match status" value="1"/>
</dbReference>
<evidence type="ECO:0000256" key="3">
    <source>
        <dbReference type="SAM" id="Phobius"/>
    </source>
</evidence>
<feature type="transmembrane region" description="Helical" evidence="3">
    <location>
        <begin position="6"/>
        <end position="24"/>
    </location>
</feature>
<feature type="non-terminal residue" evidence="4">
    <location>
        <position position="1"/>
    </location>
</feature>
<protein>
    <recommendedName>
        <fullName evidence="5">ABC-2 type transporter domain-containing protein</fullName>
    </recommendedName>
</protein>
<gene>
    <name evidence="4" type="ORF">METZ01_LOCUS319655</name>
</gene>
<comment type="subcellular location">
    <subcellularLocation>
        <location evidence="1">Cell inner membrane</location>
        <topology evidence="1">Multi-pass membrane protein</topology>
    </subcellularLocation>
</comment>
<keyword evidence="3" id="KW-1133">Transmembrane helix</keyword>
<evidence type="ECO:0000256" key="1">
    <source>
        <dbReference type="ARBA" id="ARBA00004429"/>
    </source>
</evidence>
<dbReference type="AlphaFoldDB" id="A0A382P4N9"/>
<organism evidence="4">
    <name type="scientific">marine metagenome</name>
    <dbReference type="NCBI Taxonomy" id="408172"/>
    <lineage>
        <taxon>unclassified sequences</taxon>
        <taxon>metagenomes</taxon>
        <taxon>ecological metagenomes</taxon>
    </lineage>
</organism>
<keyword evidence="3" id="KW-0812">Transmembrane</keyword>
<reference evidence="4" key="1">
    <citation type="submission" date="2018-05" db="EMBL/GenBank/DDBJ databases">
        <authorList>
            <person name="Lanie J.A."/>
            <person name="Ng W.-L."/>
            <person name="Kazmierczak K.M."/>
            <person name="Andrzejewski T.M."/>
            <person name="Davidsen T.M."/>
            <person name="Wayne K.J."/>
            <person name="Tettelin H."/>
            <person name="Glass J.I."/>
            <person name="Rusch D."/>
            <person name="Podicherti R."/>
            <person name="Tsui H.-C.T."/>
            <person name="Winkler M.E."/>
        </authorList>
    </citation>
    <scope>NUCLEOTIDE SEQUENCE</scope>
</reference>
<accession>A0A382P4N9</accession>
<evidence type="ECO:0000313" key="4">
    <source>
        <dbReference type="EMBL" id="SVC66801.1"/>
    </source>
</evidence>
<proteinExistence type="predicted"/>
<dbReference type="GO" id="GO:0015920">
    <property type="term" value="P:lipopolysaccharide transport"/>
    <property type="evidence" value="ECO:0007669"/>
    <property type="project" value="TreeGrafter"/>
</dbReference>
<dbReference type="PANTHER" id="PTHR30413">
    <property type="entry name" value="INNER MEMBRANE TRANSPORT PERMEASE"/>
    <property type="match status" value="1"/>
</dbReference>
<keyword evidence="2" id="KW-0813">Transport</keyword>
<sequence>RFLIGFGVRLMMYASTVIFPLSIIPEKYKWIILGNPMSAIIESFRYVFFGMGVLDFKYLGYSFLIALSIFFLGYILFNKVEQKFIDYA</sequence>
<dbReference type="EMBL" id="UINC01103979">
    <property type="protein sequence ID" value="SVC66801.1"/>
    <property type="molecule type" value="Genomic_DNA"/>
</dbReference>
<name>A0A382P4N9_9ZZZZ</name>
<feature type="transmembrane region" description="Helical" evidence="3">
    <location>
        <begin position="58"/>
        <end position="77"/>
    </location>
</feature>
<evidence type="ECO:0000256" key="2">
    <source>
        <dbReference type="ARBA" id="ARBA00022448"/>
    </source>
</evidence>
<evidence type="ECO:0008006" key="5">
    <source>
        <dbReference type="Google" id="ProtNLM"/>
    </source>
</evidence>
<dbReference type="GO" id="GO:0005886">
    <property type="term" value="C:plasma membrane"/>
    <property type="evidence" value="ECO:0007669"/>
    <property type="project" value="UniProtKB-SubCell"/>
</dbReference>